<dbReference type="Proteomes" id="UP000030758">
    <property type="component" value="Unassembled WGS sequence"/>
</dbReference>
<evidence type="ECO:0000313" key="1">
    <source>
        <dbReference type="EMBL" id="KFD60496.1"/>
    </source>
</evidence>
<sequence length="68" mass="7361">MAVFSSLNLVHNSRKLVVTASTKAENDPCGVGTLCSQKKSLRSEPLAPVRSVTMEISLLSLDRPFELS</sequence>
<accession>A0A085MTF0</accession>
<reference evidence="1" key="1">
    <citation type="journal article" date="2014" name="Nat. Genet.">
        <title>Genome and transcriptome of the porcine whipworm Trichuris suis.</title>
        <authorList>
            <person name="Jex A.R."/>
            <person name="Nejsum P."/>
            <person name="Schwarz E.M."/>
            <person name="Hu L."/>
            <person name="Young N.D."/>
            <person name="Hall R.S."/>
            <person name="Korhonen P.K."/>
            <person name="Liao S."/>
            <person name="Thamsborg S."/>
            <person name="Xia J."/>
            <person name="Xu P."/>
            <person name="Wang S."/>
            <person name="Scheerlinck J.P."/>
            <person name="Hofmann A."/>
            <person name="Sternberg P.W."/>
            <person name="Wang J."/>
            <person name="Gasser R.B."/>
        </authorList>
    </citation>
    <scope>NUCLEOTIDE SEQUENCE [LARGE SCALE GENOMIC DNA]</scope>
    <source>
        <strain evidence="1">DCEP-RM93F</strain>
    </source>
</reference>
<dbReference type="AlphaFoldDB" id="A0A085MTF0"/>
<dbReference type="EMBL" id="KL367664">
    <property type="protein sequence ID" value="KFD60496.1"/>
    <property type="molecule type" value="Genomic_DNA"/>
</dbReference>
<name>A0A085MTF0_9BILA</name>
<organism evidence="1">
    <name type="scientific">Trichuris suis</name>
    <name type="common">pig whipworm</name>
    <dbReference type="NCBI Taxonomy" id="68888"/>
    <lineage>
        <taxon>Eukaryota</taxon>
        <taxon>Metazoa</taxon>
        <taxon>Ecdysozoa</taxon>
        <taxon>Nematoda</taxon>
        <taxon>Enoplea</taxon>
        <taxon>Dorylaimia</taxon>
        <taxon>Trichinellida</taxon>
        <taxon>Trichuridae</taxon>
        <taxon>Trichuris</taxon>
    </lineage>
</organism>
<protein>
    <submittedName>
        <fullName evidence="1">Uncharacterized protein</fullName>
    </submittedName>
</protein>
<gene>
    <name evidence="1" type="ORF">M514_27332</name>
</gene>
<proteinExistence type="predicted"/>